<dbReference type="GeneID" id="24128393"/>
<keyword evidence="1" id="KW-0732">Signal</keyword>
<dbReference type="RefSeq" id="XP_012199984.1">
    <property type="nucleotide sequence ID" value="XM_012344594.1"/>
</dbReference>
<dbReference type="Proteomes" id="UP000030745">
    <property type="component" value="Unassembled WGS sequence"/>
</dbReference>
<dbReference type="KEGG" id="spar:SPRG_06028"/>
<gene>
    <name evidence="2" type="ORF">SPRG_06028</name>
</gene>
<evidence type="ECO:0000313" key="2">
    <source>
        <dbReference type="EMBL" id="KDO29488.1"/>
    </source>
</evidence>
<organism evidence="2 3">
    <name type="scientific">Saprolegnia parasitica (strain CBS 223.65)</name>
    <dbReference type="NCBI Taxonomy" id="695850"/>
    <lineage>
        <taxon>Eukaryota</taxon>
        <taxon>Sar</taxon>
        <taxon>Stramenopiles</taxon>
        <taxon>Oomycota</taxon>
        <taxon>Saprolegniomycetes</taxon>
        <taxon>Saprolegniales</taxon>
        <taxon>Saprolegniaceae</taxon>
        <taxon>Saprolegnia</taxon>
    </lineage>
</organism>
<dbReference type="AlphaFoldDB" id="A0A067CG45"/>
<feature type="signal peptide" evidence="1">
    <location>
        <begin position="1"/>
        <end position="16"/>
    </location>
</feature>
<name>A0A067CG45_SAPPC</name>
<sequence>MASFASTVLGLPPIAALVFGYQRGVYECVRSRFVEFATAVGFDAATDGRYHLCRHVASRLTQPTSSVSTLSVRELFLFSETDREARFVLHLAIYEGDAAAVERILACADLFSDNAIDMAVFYNLSLIASHLLQHRAILMQRGRALSWRSATTVRSSKL</sequence>
<evidence type="ECO:0000313" key="3">
    <source>
        <dbReference type="Proteomes" id="UP000030745"/>
    </source>
</evidence>
<keyword evidence="3" id="KW-1185">Reference proteome</keyword>
<dbReference type="VEuPathDB" id="FungiDB:SPRG_06028"/>
<feature type="chain" id="PRO_5001638483" evidence="1">
    <location>
        <begin position="17"/>
        <end position="158"/>
    </location>
</feature>
<evidence type="ECO:0000256" key="1">
    <source>
        <dbReference type="SAM" id="SignalP"/>
    </source>
</evidence>
<proteinExistence type="predicted"/>
<accession>A0A067CG45</accession>
<reference evidence="2 3" key="1">
    <citation type="journal article" date="2013" name="PLoS Genet.">
        <title>Distinctive expansion of potential virulence genes in the genome of the oomycete fish pathogen Saprolegnia parasitica.</title>
        <authorList>
            <person name="Jiang R.H."/>
            <person name="de Bruijn I."/>
            <person name="Haas B.J."/>
            <person name="Belmonte R."/>
            <person name="Lobach L."/>
            <person name="Christie J."/>
            <person name="van den Ackerveken G."/>
            <person name="Bottin A."/>
            <person name="Bulone V."/>
            <person name="Diaz-Moreno S.M."/>
            <person name="Dumas B."/>
            <person name="Fan L."/>
            <person name="Gaulin E."/>
            <person name="Govers F."/>
            <person name="Grenville-Briggs L.J."/>
            <person name="Horner N.R."/>
            <person name="Levin J.Z."/>
            <person name="Mammella M."/>
            <person name="Meijer H.J."/>
            <person name="Morris P."/>
            <person name="Nusbaum C."/>
            <person name="Oome S."/>
            <person name="Phillips A.J."/>
            <person name="van Rooyen D."/>
            <person name="Rzeszutek E."/>
            <person name="Saraiva M."/>
            <person name="Secombes C.J."/>
            <person name="Seidl M.F."/>
            <person name="Snel B."/>
            <person name="Stassen J.H."/>
            <person name="Sykes S."/>
            <person name="Tripathy S."/>
            <person name="van den Berg H."/>
            <person name="Vega-Arreguin J.C."/>
            <person name="Wawra S."/>
            <person name="Young S.K."/>
            <person name="Zeng Q."/>
            <person name="Dieguez-Uribeondo J."/>
            <person name="Russ C."/>
            <person name="Tyler B.M."/>
            <person name="van West P."/>
        </authorList>
    </citation>
    <scope>NUCLEOTIDE SEQUENCE [LARGE SCALE GENOMIC DNA]</scope>
    <source>
        <strain evidence="2 3">CBS 223.65</strain>
    </source>
</reference>
<protein>
    <submittedName>
        <fullName evidence="2">Uncharacterized protein</fullName>
    </submittedName>
</protein>
<dbReference type="OrthoDB" id="10387286at2759"/>
<dbReference type="EMBL" id="KK583206">
    <property type="protein sequence ID" value="KDO29488.1"/>
    <property type="molecule type" value="Genomic_DNA"/>
</dbReference>